<organism evidence="2 3">
    <name type="scientific">Gemmobacter caeni</name>
    <dbReference type="NCBI Taxonomy" id="589035"/>
    <lineage>
        <taxon>Bacteria</taxon>
        <taxon>Pseudomonadati</taxon>
        <taxon>Pseudomonadota</taxon>
        <taxon>Alphaproteobacteria</taxon>
        <taxon>Rhodobacterales</taxon>
        <taxon>Paracoccaceae</taxon>
        <taxon>Gemmobacter</taxon>
    </lineage>
</organism>
<dbReference type="Proteomes" id="UP000244224">
    <property type="component" value="Unassembled WGS sequence"/>
</dbReference>
<reference evidence="2 3" key="1">
    <citation type="submission" date="2018-04" db="EMBL/GenBank/DDBJ databases">
        <title>Genomic Encyclopedia of Archaeal and Bacterial Type Strains, Phase II (KMG-II): from individual species to whole genera.</title>
        <authorList>
            <person name="Goeker M."/>
        </authorList>
    </citation>
    <scope>NUCLEOTIDE SEQUENCE [LARGE SCALE GENOMIC DNA]</scope>
    <source>
        <strain evidence="2 3">DSM 21823</strain>
    </source>
</reference>
<name>A0A2T6ASG3_9RHOB</name>
<dbReference type="Gene3D" id="2.30.110.10">
    <property type="entry name" value="Electron Transport, Fmn-binding Protein, Chain A"/>
    <property type="match status" value="1"/>
</dbReference>
<accession>A0A2T6ASG3</accession>
<keyword evidence="3" id="KW-1185">Reference proteome</keyword>
<dbReference type="PANTHER" id="PTHR39336">
    <property type="entry name" value="PYRIDOXAMINE PHOSPHATE OXIDASE FAMILY PROTEIN (AFU_ORTHOLOGUE AFUA_6G11440)"/>
    <property type="match status" value="1"/>
</dbReference>
<dbReference type="SUPFAM" id="SSF50475">
    <property type="entry name" value="FMN-binding split barrel"/>
    <property type="match status" value="1"/>
</dbReference>
<proteinExistence type="predicted"/>
<evidence type="ECO:0000259" key="1">
    <source>
        <dbReference type="Pfam" id="PF01243"/>
    </source>
</evidence>
<protein>
    <submittedName>
        <fullName evidence="2">Pyridoxamine 5'-phosphate oxidase</fullName>
    </submittedName>
</protein>
<dbReference type="PANTHER" id="PTHR39336:SF1">
    <property type="entry name" value="PYRIDOXAMINE PHOSPHATE OXIDASE FAMILY PROTEIN (AFU_ORTHOLOGUE AFUA_6G11440)"/>
    <property type="match status" value="1"/>
</dbReference>
<feature type="domain" description="Pyridoxamine 5'-phosphate oxidase N-terminal" evidence="1">
    <location>
        <begin position="9"/>
        <end position="132"/>
    </location>
</feature>
<dbReference type="InterPro" id="IPR012349">
    <property type="entry name" value="Split_barrel_FMN-bd"/>
</dbReference>
<evidence type="ECO:0000313" key="2">
    <source>
        <dbReference type="EMBL" id="PTX46753.1"/>
    </source>
</evidence>
<dbReference type="InterPro" id="IPR011576">
    <property type="entry name" value="Pyridox_Oxase_N"/>
</dbReference>
<comment type="caution">
    <text evidence="2">The sequence shown here is derived from an EMBL/GenBank/DDBJ whole genome shotgun (WGS) entry which is preliminary data.</text>
</comment>
<dbReference type="AlphaFoldDB" id="A0A2T6ASG3"/>
<dbReference type="Pfam" id="PF01243">
    <property type="entry name" value="PNPOx_N"/>
    <property type="match status" value="1"/>
</dbReference>
<gene>
    <name evidence="2" type="ORF">C8N34_1157</name>
</gene>
<evidence type="ECO:0000313" key="3">
    <source>
        <dbReference type="Proteomes" id="UP000244224"/>
    </source>
</evidence>
<sequence length="186" mass="20345">MMAKQFDGFTEDHRAFIAEQPLFFVATSAPGARLNLSPKGMDSLRVTGANRLLWLNVTGSGNETAAHLPLDPRMTVMWCSFGTRPLILRAYGTARVVHRGDADWPALAAELPDVPGARQVFDMAVEMVQTSCGFAVPFMEAPRERPVLRNWAEQKGEAGLAAYWDEKNRKSIDGLPTGIGANLGED</sequence>
<dbReference type="EMBL" id="QBKP01000015">
    <property type="protein sequence ID" value="PTX46753.1"/>
    <property type="molecule type" value="Genomic_DNA"/>
</dbReference>